<dbReference type="Gene3D" id="1.20.5.500">
    <property type="entry name" value="Single helix bin"/>
    <property type="match status" value="1"/>
</dbReference>
<dbReference type="WBParaSite" id="EVEC_0000555601-mRNA-1">
    <property type="protein sequence ID" value="EVEC_0000555601-mRNA-1"/>
    <property type="gene ID" value="EVEC_0000555601"/>
</dbReference>
<evidence type="ECO:0000256" key="5">
    <source>
        <dbReference type="ARBA" id="ARBA00023128"/>
    </source>
</evidence>
<feature type="compositionally biased region" description="Gly residues" evidence="7">
    <location>
        <begin position="7"/>
        <end position="29"/>
    </location>
</feature>
<evidence type="ECO:0000313" key="9">
    <source>
        <dbReference type="Proteomes" id="UP000274131"/>
    </source>
</evidence>
<dbReference type="InterPro" id="IPR007648">
    <property type="entry name" value="ATPase_inhibitor_mt"/>
</dbReference>
<name>A0A0N4V5P1_ENTVE</name>
<evidence type="ECO:0000256" key="6">
    <source>
        <dbReference type="RuleBase" id="RU368087"/>
    </source>
</evidence>
<keyword evidence="5 6" id="KW-0496">Mitochondrion</keyword>
<dbReference type="GO" id="GO:0005739">
    <property type="term" value="C:mitochondrion"/>
    <property type="evidence" value="ECO:0007669"/>
    <property type="project" value="UniProtKB-SubCell"/>
</dbReference>
<dbReference type="STRING" id="51028.A0A0N4V5P1"/>
<comment type="function">
    <text evidence="6">Thought to be a regulatory component of the ATP-synthesizing complex in the mitochondria.</text>
</comment>
<dbReference type="EMBL" id="UXUI01008073">
    <property type="protein sequence ID" value="VDD90416.1"/>
    <property type="molecule type" value="Genomic_DNA"/>
</dbReference>
<sequence length="77" mass="7923">MSSVGDLGSGAGKGGGAGGAVREGGGALGRSGAAKEEQYFHEQNEKQLKELGKKVEQQTAKDVLKQLGDYDAVSKQE</sequence>
<evidence type="ECO:0000313" key="10">
    <source>
        <dbReference type="WBParaSite" id="EVEC_0000555601-mRNA-1"/>
    </source>
</evidence>
<proteinExistence type="inferred from homology"/>
<evidence type="ECO:0000256" key="3">
    <source>
        <dbReference type="ARBA" id="ARBA00022946"/>
    </source>
</evidence>
<keyword evidence="4" id="KW-0175">Coiled coil</keyword>
<keyword evidence="3" id="KW-0809">Transit peptide</keyword>
<dbReference type="PANTHER" id="PTHR48417:SF1">
    <property type="entry name" value="ATP SYNTHASE F1 SUBUNIT EPSILON"/>
    <property type="match status" value="1"/>
</dbReference>
<organism evidence="10">
    <name type="scientific">Enterobius vermicularis</name>
    <name type="common">Human pinworm</name>
    <dbReference type="NCBI Taxonomy" id="51028"/>
    <lineage>
        <taxon>Eukaryota</taxon>
        <taxon>Metazoa</taxon>
        <taxon>Ecdysozoa</taxon>
        <taxon>Nematoda</taxon>
        <taxon>Chromadorea</taxon>
        <taxon>Rhabditida</taxon>
        <taxon>Spirurina</taxon>
        <taxon>Oxyuridomorpha</taxon>
        <taxon>Oxyuroidea</taxon>
        <taxon>Oxyuridae</taxon>
        <taxon>Enterobius</taxon>
    </lineage>
</organism>
<keyword evidence="9" id="KW-1185">Reference proteome</keyword>
<dbReference type="Proteomes" id="UP000274131">
    <property type="component" value="Unassembled WGS sequence"/>
</dbReference>
<protein>
    <recommendedName>
        <fullName evidence="6">ATPase inhibitor, mitochondrial</fullName>
    </recommendedName>
</protein>
<dbReference type="GO" id="GO:0042030">
    <property type="term" value="F:ATPase inhibitor activity"/>
    <property type="evidence" value="ECO:0007669"/>
    <property type="project" value="InterPro"/>
</dbReference>
<evidence type="ECO:0000256" key="2">
    <source>
        <dbReference type="ARBA" id="ARBA00010901"/>
    </source>
</evidence>
<accession>A0A0N4V5P1</accession>
<evidence type="ECO:0000313" key="8">
    <source>
        <dbReference type="EMBL" id="VDD90416.1"/>
    </source>
</evidence>
<feature type="compositionally biased region" description="Basic and acidic residues" evidence="7">
    <location>
        <begin position="33"/>
        <end position="44"/>
    </location>
</feature>
<gene>
    <name evidence="8" type="ORF">EVEC_LOCUS5167</name>
</gene>
<comment type="subcellular location">
    <subcellularLocation>
        <location evidence="1 6">Mitochondrion</location>
    </subcellularLocation>
</comment>
<dbReference type="AlphaFoldDB" id="A0A0N4V5P1"/>
<comment type="similarity">
    <text evidence="2 6">Belongs to the ATPase inhibitor family.</text>
</comment>
<reference evidence="8 9" key="2">
    <citation type="submission" date="2018-10" db="EMBL/GenBank/DDBJ databases">
        <authorList>
            <consortium name="Pathogen Informatics"/>
        </authorList>
    </citation>
    <scope>NUCLEOTIDE SEQUENCE [LARGE SCALE GENOMIC DNA]</scope>
</reference>
<evidence type="ECO:0000256" key="7">
    <source>
        <dbReference type="SAM" id="MobiDB-lite"/>
    </source>
</evidence>
<dbReference type="SUPFAM" id="SSF64602">
    <property type="entry name" value="F1 ATPase inhibitor, IF1, C-terminal domain"/>
    <property type="match status" value="1"/>
</dbReference>
<evidence type="ECO:0000256" key="1">
    <source>
        <dbReference type="ARBA" id="ARBA00004173"/>
    </source>
</evidence>
<evidence type="ECO:0000256" key="4">
    <source>
        <dbReference type="ARBA" id="ARBA00023054"/>
    </source>
</evidence>
<feature type="region of interest" description="Disordered" evidence="7">
    <location>
        <begin position="1"/>
        <end position="44"/>
    </location>
</feature>
<reference evidence="10" key="1">
    <citation type="submission" date="2017-02" db="UniProtKB">
        <authorList>
            <consortium name="WormBaseParasite"/>
        </authorList>
    </citation>
    <scope>IDENTIFICATION</scope>
</reference>
<dbReference type="Pfam" id="PF04568">
    <property type="entry name" value="IATP"/>
    <property type="match status" value="1"/>
</dbReference>
<dbReference type="PANTHER" id="PTHR48417">
    <property type="entry name" value="ATP SYNTHASE F1 SUBUNIT EPSILON"/>
    <property type="match status" value="1"/>
</dbReference>